<feature type="region of interest" description="Disordered" evidence="1">
    <location>
        <begin position="1"/>
        <end position="94"/>
    </location>
</feature>
<evidence type="ECO:0000313" key="2">
    <source>
        <dbReference type="EMBL" id="GEN62616.1"/>
    </source>
</evidence>
<gene>
    <name evidence="2" type="ORF">AOE01nite_08400</name>
</gene>
<accession>A0A511XI36</accession>
<protein>
    <submittedName>
        <fullName evidence="2">Uncharacterized protein</fullName>
    </submittedName>
</protein>
<proteinExistence type="predicted"/>
<evidence type="ECO:0000256" key="1">
    <source>
        <dbReference type="SAM" id="MobiDB-lite"/>
    </source>
</evidence>
<sequence>MGAGPKGELPDGGNLSIGDDTNNGFSGSGLPSQEPDVAEKFGAGKSSNSTIEIPNGDGTTTIIHPDGSISTVKSSATHHTDATSATDKSAATTH</sequence>
<feature type="compositionally biased region" description="Low complexity" evidence="1">
    <location>
        <begin position="74"/>
        <end position="94"/>
    </location>
</feature>
<dbReference type="EMBL" id="BJYG01000007">
    <property type="protein sequence ID" value="GEN62616.1"/>
    <property type="molecule type" value="Genomic_DNA"/>
</dbReference>
<comment type="caution">
    <text evidence="2">The sequence shown here is derived from an EMBL/GenBank/DDBJ whole genome shotgun (WGS) entry which is preliminary data.</text>
</comment>
<dbReference type="AlphaFoldDB" id="A0A511XI36"/>
<reference evidence="2 3" key="1">
    <citation type="submission" date="2019-07" db="EMBL/GenBank/DDBJ databases">
        <title>Whole genome shotgun sequence of Acetobacter oeni NBRC 105207.</title>
        <authorList>
            <person name="Hosoyama A."/>
            <person name="Uohara A."/>
            <person name="Ohji S."/>
            <person name="Ichikawa N."/>
        </authorList>
    </citation>
    <scope>NUCLEOTIDE SEQUENCE [LARGE SCALE GENOMIC DNA]</scope>
    <source>
        <strain evidence="2 3">NBRC 105207</strain>
    </source>
</reference>
<evidence type="ECO:0000313" key="3">
    <source>
        <dbReference type="Proteomes" id="UP000321746"/>
    </source>
</evidence>
<organism evidence="2 3">
    <name type="scientific">Acetobacter oeni</name>
    <dbReference type="NCBI Taxonomy" id="304077"/>
    <lineage>
        <taxon>Bacteria</taxon>
        <taxon>Pseudomonadati</taxon>
        <taxon>Pseudomonadota</taxon>
        <taxon>Alphaproteobacteria</taxon>
        <taxon>Acetobacterales</taxon>
        <taxon>Acetobacteraceae</taxon>
        <taxon>Acetobacter</taxon>
    </lineage>
</organism>
<dbReference type="Proteomes" id="UP000321746">
    <property type="component" value="Unassembled WGS sequence"/>
</dbReference>
<feature type="compositionally biased region" description="Polar residues" evidence="1">
    <location>
        <begin position="45"/>
        <end position="73"/>
    </location>
</feature>
<keyword evidence="3" id="KW-1185">Reference proteome</keyword>
<name>A0A511XI36_9PROT</name>
<feature type="compositionally biased region" description="Polar residues" evidence="1">
    <location>
        <begin position="19"/>
        <end position="31"/>
    </location>
</feature>